<dbReference type="InterPro" id="IPR051598">
    <property type="entry name" value="TSUP/Inactive_protease-like"/>
</dbReference>
<dbReference type="PANTHER" id="PTHR43701">
    <property type="entry name" value="MEMBRANE TRANSPORTER PROTEIN MJ0441-RELATED"/>
    <property type="match status" value="1"/>
</dbReference>
<evidence type="ECO:0000256" key="3">
    <source>
        <dbReference type="ARBA" id="ARBA00022989"/>
    </source>
</evidence>
<feature type="transmembrane region" description="Helical" evidence="5">
    <location>
        <begin position="100"/>
        <end position="117"/>
    </location>
</feature>
<name>A0A3B1DPL9_9ZZZZ</name>
<keyword evidence="4 5" id="KW-0472">Membrane</keyword>
<keyword evidence="2 5" id="KW-0812">Transmembrane</keyword>
<evidence type="ECO:0000256" key="4">
    <source>
        <dbReference type="ARBA" id="ARBA00023136"/>
    </source>
</evidence>
<gene>
    <name evidence="6" type="ORF">MNBD_UNCLBAC01-722</name>
</gene>
<proteinExistence type="predicted"/>
<evidence type="ECO:0000256" key="2">
    <source>
        <dbReference type="ARBA" id="ARBA00022692"/>
    </source>
</evidence>
<dbReference type="AlphaFoldDB" id="A0A3B1DPL9"/>
<feature type="transmembrane region" description="Helical" evidence="5">
    <location>
        <begin position="6"/>
        <end position="38"/>
    </location>
</feature>
<dbReference type="Pfam" id="PF01925">
    <property type="entry name" value="TauE"/>
    <property type="match status" value="1"/>
</dbReference>
<reference evidence="6" key="1">
    <citation type="submission" date="2018-06" db="EMBL/GenBank/DDBJ databases">
        <authorList>
            <person name="Zhirakovskaya E."/>
        </authorList>
    </citation>
    <scope>NUCLEOTIDE SEQUENCE</scope>
</reference>
<keyword evidence="3 5" id="KW-1133">Transmembrane helix</keyword>
<sequence>MAIISYIAVGLLAGIMGGALGIGGGTIMVPLFVILFGLTQHQAQGTALAVMLPPVFIFAVWRYYCAGNVKVQMAIFVAMGLVVGAFLGAHMVQNIPAAQLKKGFGVFLVLVGLKIFFGK</sequence>
<accession>A0A3B1DPL9</accession>
<dbReference type="PANTHER" id="PTHR43701:SF2">
    <property type="entry name" value="MEMBRANE TRANSPORTER PROTEIN YJNA-RELATED"/>
    <property type="match status" value="1"/>
</dbReference>
<dbReference type="EMBL" id="UOGJ01000148">
    <property type="protein sequence ID" value="VAX38018.1"/>
    <property type="molecule type" value="Genomic_DNA"/>
</dbReference>
<evidence type="ECO:0000256" key="5">
    <source>
        <dbReference type="SAM" id="Phobius"/>
    </source>
</evidence>
<evidence type="ECO:0000256" key="1">
    <source>
        <dbReference type="ARBA" id="ARBA00004141"/>
    </source>
</evidence>
<feature type="transmembrane region" description="Helical" evidence="5">
    <location>
        <begin position="45"/>
        <end position="64"/>
    </location>
</feature>
<evidence type="ECO:0008006" key="7">
    <source>
        <dbReference type="Google" id="ProtNLM"/>
    </source>
</evidence>
<organism evidence="6">
    <name type="scientific">hydrothermal vent metagenome</name>
    <dbReference type="NCBI Taxonomy" id="652676"/>
    <lineage>
        <taxon>unclassified sequences</taxon>
        <taxon>metagenomes</taxon>
        <taxon>ecological metagenomes</taxon>
    </lineage>
</organism>
<dbReference type="GO" id="GO:0016020">
    <property type="term" value="C:membrane"/>
    <property type="evidence" value="ECO:0007669"/>
    <property type="project" value="UniProtKB-SubCell"/>
</dbReference>
<feature type="transmembrane region" description="Helical" evidence="5">
    <location>
        <begin position="70"/>
        <end position="88"/>
    </location>
</feature>
<comment type="subcellular location">
    <subcellularLocation>
        <location evidence="1">Membrane</location>
        <topology evidence="1">Multi-pass membrane protein</topology>
    </subcellularLocation>
</comment>
<protein>
    <recommendedName>
        <fullName evidence="7">Membrane transporter protein</fullName>
    </recommendedName>
</protein>
<evidence type="ECO:0000313" key="6">
    <source>
        <dbReference type="EMBL" id="VAX38018.1"/>
    </source>
</evidence>
<dbReference type="InterPro" id="IPR002781">
    <property type="entry name" value="TM_pro_TauE-like"/>
</dbReference>